<evidence type="ECO:0000256" key="4">
    <source>
        <dbReference type="ARBA" id="ARBA00022853"/>
    </source>
</evidence>
<dbReference type="Pfam" id="PF20826">
    <property type="entry name" value="PHD_5"/>
    <property type="match status" value="1"/>
</dbReference>
<comment type="caution">
    <text evidence="6">The sequence shown here is derived from an EMBL/GenBank/DDBJ whole genome shotgun (WGS) entry which is preliminary data.</text>
</comment>
<evidence type="ECO:0000256" key="3">
    <source>
        <dbReference type="ARBA" id="ARBA00022833"/>
    </source>
</evidence>
<evidence type="ECO:0000313" key="7">
    <source>
        <dbReference type="Proteomes" id="UP000179807"/>
    </source>
</evidence>
<evidence type="ECO:0000313" key="6">
    <source>
        <dbReference type="EMBL" id="OHS93468.1"/>
    </source>
</evidence>
<gene>
    <name evidence="6" type="ORF">TRFO_40257</name>
</gene>
<sequence length="606" mass="69707">MSEDIVECYCGDDEDDGTMLYCEKCKKWQHAVCVNWNTFTMPARYICPTCLGINIDCICGTEGDFQHAVIQCSKCHNFQHKRHVGFGIGKNPPYYLCSSCSSNYSGGRNLKIDPILSFFPSFNEKLVPVSVSSIMSANFQIPPGRLLNKLKELTYPITPVNLASTIFMSFKDIIFRTHPTVSYFEYQKDGNHFKPRENINDTLQFIFYSTKAISLMSNISVPQVLQVYDHMSSLLIYKRAIPRSFRAKVDPDPEESKDDEIEASDRADDYVKTKLKPLFFKKPENAALEVVAGRNAYPTVISKQNIREGEFICSVYGYLMDFEEIDQQSHVPDFLTFNVARSNLFVVSSKLKNSPIFLHIRRGLVSNCEIRLFKTSIKGTKKKMLCAGIFATQSIILPNLISYSPADSEKVAIYPGEELVLPFDIAPIFIKPDAEWKYVTDNNEFTDAVIDFDSFKPIKPSQVKADYNTDFKPPDVEILEEYFETSNQKSNQVGETTLQGLFGNSLMINFIIDSKKGKKNDDDDQEIEHLHKTFPRMVPDDTMRCKKSWGFPKYEYNEDYKNPKHLEYRNEWKKICPPIHEKKIKPVVYWNDDPNQFDDVNDKDLM</sequence>
<dbReference type="Gene3D" id="3.30.40.10">
    <property type="entry name" value="Zinc/RING finger domain, C3HC4 (zinc finger)"/>
    <property type="match status" value="2"/>
</dbReference>
<accession>A0A1J4J8A8</accession>
<feature type="domain" description="Zinc finger PHD-type" evidence="5">
    <location>
        <begin position="56"/>
        <end position="101"/>
    </location>
</feature>
<dbReference type="GeneID" id="94847800"/>
<dbReference type="GO" id="GO:0006325">
    <property type="term" value="P:chromatin organization"/>
    <property type="evidence" value="ECO:0007669"/>
    <property type="project" value="UniProtKB-KW"/>
</dbReference>
<dbReference type="SMART" id="SM00249">
    <property type="entry name" value="PHD"/>
    <property type="match status" value="2"/>
</dbReference>
<evidence type="ECO:0000256" key="2">
    <source>
        <dbReference type="ARBA" id="ARBA00022771"/>
    </source>
</evidence>
<dbReference type="EMBL" id="MLAK01001399">
    <property type="protein sequence ID" value="OHS93468.1"/>
    <property type="molecule type" value="Genomic_DNA"/>
</dbReference>
<dbReference type="OrthoDB" id="1928087at2759"/>
<dbReference type="InterPro" id="IPR011011">
    <property type="entry name" value="Znf_FYVE_PHD"/>
</dbReference>
<evidence type="ECO:0000259" key="5">
    <source>
        <dbReference type="SMART" id="SM00249"/>
    </source>
</evidence>
<dbReference type="RefSeq" id="XP_068346605.1">
    <property type="nucleotide sequence ID" value="XM_068513096.1"/>
</dbReference>
<dbReference type="AlphaFoldDB" id="A0A1J4J8A8"/>
<dbReference type="SUPFAM" id="SSF57903">
    <property type="entry name" value="FYVE/PHD zinc finger"/>
    <property type="match status" value="2"/>
</dbReference>
<keyword evidence="2" id="KW-0863">Zinc-finger</keyword>
<dbReference type="PANTHER" id="PTHR46462:SF3">
    <property type="entry name" value="UPSET, ISOFORM A"/>
    <property type="match status" value="1"/>
</dbReference>
<feature type="domain" description="Zinc finger PHD-type" evidence="5">
    <location>
        <begin position="7"/>
        <end position="51"/>
    </location>
</feature>
<dbReference type="InterPro" id="IPR001965">
    <property type="entry name" value="Znf_PHD"/>
</dbReference>
<dbReference type="GO" id="GO:0008270">
    <property type="term" value="F:zinc ion binding"/>
    <property type="evidence" value="ECO:0007669"/>
    <property type="project" value="UniProtKB-KW"/>
</dbReference>
<keyword evidence="7" id="KW-1185">Reference proteome</keyword>
<evidence type="ECO:0000256" key="1">
    <source>
        <dbReference type="ARBA" id="ARBA00022723"/>
    </source>
</evidence>
<dbReference type="InterPro" id="IPR013083">
    <property type="entry name" value="Znf_RING/FYVE/PHD"/>
</dbReference>
<protein>
    <recommendedName>
        <fullName evidence="5">Zinc finger PHD-type domain-containing protein</fullName>
    </recommendedName>
</protein>
<proteinExistence type="predicted"/>
<keyword evidence="1" id="KW-0479">Metal-binding</keyword>
<organism evidence="6 7">
    <name type="scientific">Tritrichomonas foetus</name>
    <dbReference type="NCBI Taxonomy" id="1144522"/>
    <lineage>
        <taxon>Eukaryota</taxon>
        <taxon>Metamonada</taxon>
        <taxon>Parabasalia</taxon>
        <taxon>Tritrichomonadida</taxon>
        <taxon>Tritrichomonadidae</taxon>
        <taxon>Tritrichomonas</taxon>
    </lineage>
</organism>
<reference evidence="6" key="1">
    <citation type="submission" date="2016-10" db="EMBL/GenBank/DDBJ databases">
        <authorList>
            <person name="Benchimol M."/>
            <person name="Almeida L.G."/>
            <person name="Vasconcelos A.T."/>
            <person name="Perreira-Neves A."/>
            <person name="Rosa I.A."/>
            <person name="Tasca T."/>
            <person name="Bogo M.R."/>
            <person name="de Souza W."/>
        </authorList>
    </citation>
    <scope>NUCLEOTIDE SEQUENCE [LARGE SCALE GENOMIC DNA]</scope>
    <source>
        <strain evidence="6">K</strain>
    </source>
</reference>
<dbReference type="Proteomes" id="UP000179807">
    <property type="component" value="Unassembled WGS sequence"/>
</dbReference>
<dbReference type="VEuPathDB" id="TrichDB:TRFO_40257"/>
<dbReference type="PANTHER" id="PTHR46462">
    <property type="entry name" value="UPSET, ISOFORM A"/>
    <property type="match status" value="1"/>
</dbReference>
<name>A0A1J4J8A8_9EUKA</name>
<keyword evidence="4" id="KW-0156">Chromatin regulator</keyword>
<keyword evidence="3" id="KW-0862">Zinc</keyword>